<gene>
    <name evidence="12" type="primary">NCBP1</name>
    <name evidence="12" type="ORF">OS493_031917</name>
</gene>
<dbReference type="EMBL" id="MU825434">
    <property type="protein sequence ID" value="KAJ7389388.1"/>
    <property type="molecule type" value="Genomic_DNA"/>
</dbReference>
<comment type="similarity">
    <text evidence="2">Belongs to the NCBP1 family.</text>
</comment>
<dbReference type="Pfam" id="PF09090">
    <property type="entry name" value="MIF4G_like_2"/>
    <property type="match status" value="1"/>
</dbReference>
<evidence type="ECO:0000313" key="12">
    <source>
        <dbReference type="EMBL" id="KAJ7389388.1"/>
    </source>
</evidence>
<dbReference type="InterPro" id="IPR027159">
    <property type="entry name" value="CBP80"/>
</dbReference>
<dbReference type="GO" id="GO:0006406">
    <property type="term" value="P:mRNA export from nucleus"/>
    <property type="evidence" value="ECO:0007669"/>
    <property type="project" value="InterPro"/>
</dbReference>
<feature type="region of interest" description="Disordered" evidence="10">
    <location>
        <begin position="680"/>
        <end position="708"/>
    </location>
</feature>
<dbReference type="Gene3D" id="1.25.40.180">
    <property type="match status" value="3"/>
</dbReference>
<dbReference type="GO" id="GO:0006370">
    <property type="term" value="P:7-methylguanosine mRNA capping"/>
    <property type="evidence" value="ECO:0007669"/>
    <property type="project" value="UniProtKB-KW"/>
</dbReference>
<sequence>MSREKRRYHSEDEEGRARKRRRTTEVVDIEDRLESLITRVGEKSTSSLESNLEGLSSVLEADLPNYKERILKIICTCAANLPEKITVYSTLVGLLNAKNYSCGEEILDMLLENLTEILNAGQFDRARLMVRFLADLVNCRVLMPSGLLEFFDKLLAATMEENIPQVRSDWFVYTVLSALPWAGKELSEKKSQEFERLLSTIESYVSQRPKIHIPALRVWSTDEPHPQEEYLDCLWAQIKKMKSDNWQEKHIRRPYLAFDDVLGDALQHTLPTFTLPPQKDGMVYPLPHVVYRMFDYTDVPEAGPSMPGAHAIERYLVEEGIQRTIHAHFKDRKECANQLFNLPGTSKVPFHYCLIEVIFSEMFRLPNSRHAQIFYGSLIIELCKLQPNSIPGVVAQATELLYERLNTMNTTCAERLVYWLSYHLSNFQFKWGWEEWVSATETGLDSPQCVFLNELFESIKRLSYHQFLVENIPEGLHTLLPVAPVPNYRFKDEEGELPGADVAKQLLEAIRAKKDVDQLQTILNNIPANATGQEDLNADVPTIDHTFPLLRLDVLLHVVLKLGAKSFSHSFSALTKFHKLLKAVIVNEEAQIHCLKIVNEFWSTNPQMMVVLIDKLVRMQITDCSAVVNWLFSKDMKDNFTKLYVWEVMTSTLKKMSKHTNKVSCEVQEAKEKLTKLEEKAKKQTGEATGEPQPEPCTEEEVDKKQQQLDELTEKLENAQREQKQLFLIIFQRFIMILTEHIVRSEQHQVDVDSHWFKYTTERLQEILITNHHQVFQYLSSLETLLFTSDLDPRILSLFNHFKALRA</sequence>
<feature type="domain" description="MIF4G" evidence="11">
    <location>
        <begin position="30"/>
        <end position="242"/>
    </location>
</feature>
<dbReference type="Proteomes" id="UP001163046">
    <property type="component" value="Unassembled WGS sequence"/>
</dbReference>
<evidence type="ECO:0000256" key="7">
    <source>
        <dbReference type="ARBA" id="ARBA00023187"/>
    </source>
</evidence>
<evidence type="ECO:0000256" key="1">
    <source>
        <dbReference type="ARBA" id="ARBA00004123"/>
    </source>
</evidence>
<dbReference type="SMART" id="SM00543">
    <property type="entry name" value="MIF4G"/>
    <property type="match status" value="1"/>
</dbReference>
<keyword evidence="4" id="KW-0507">mRNA processing</keyword>
<dbReference type="InterPro" id="IPR016024">
    <property type="entry name" value="ARM-type_fold"/>
</dbReference>
<dbReference type="OrthoDB" id="10252707at2759"/>
<keyword evidence="13" id="KW-1185">Reference proteome</keyword>
<dbReference type="GO" id="GO:0005846">
    <property type="term" value="C:nuclear cap binding complex"/>
    <property type="evidence" value="ECO:0007669"/>
    <property type="project" value="InterPro"/>
</dbReference>
<feature type="region of interest" description="Disordered" evidence="10">
    <location>
        <begin position="1"/>
        <end position="23"/>
    </location>
</feature>
<dbReference type="InterPro" id="IPR015174">
    <property type="entry name" value="MIF4G-like_typ-2"/>
</dbReference>
<evidence type="ECO:0000259" key="11">
    <source>
        <dbReference type="SMART" id="SM00543"/>
    </source>
</evidence>
<keyword evidence="5" id="KW-0506">mRNA capping</keyword>
<evidence type="ECO:0000256" key="3">
    <source>
        <dbReference type="ARBA" id="ARBA00019879"/>
    </source>
</evidence>
<dbReference type="PANTHER" id="PTHR12412">
    <property type="entry name" value="CAP BINDING PROTEIN"/>
    <property type="match status" value="1"/>
</dbReference>
<evidence type="ECO:0000256" key="5">
    <source>
        <dbReference type="ARBA" id="ARBA00023042"/>
    </source>
</evidence>
<evidence type="ECO:0000256" key="8">
    <source>
        <dbReference type="ARBA" id="ARBA00023242"/>
    </source>
</evidence>
<dbReference type="FunFam" id="1.25.40.180:FF:000041">
    <property type="entry name" value="Nuclear cap-binding protein subunit 1"/>
    <property type="match status" value="1"/>
</dbReference>
<dbReference type="GO" id="GO:0003729">
    <property type="term" value="F:mRNA binding"/>
    <property type="evidence" value="ECO:0007669"/>
    <property type="project" value="TreeGrafter"/>
</dbReference>
<proteinExistence type="inferred from homology"/>
<evidence type="ECO:0000256" key="2">
    <source>
        <dbReference type="ARBA" id="ARBA00007413"/>
    </source>
</evidence>
<comment type="subcellular location">
    <subcellularLocation>
        <location evidence="1">Nucleus</location>
    </subcellularLocation>
</comment>
<name>A0A9W9ZWX6_9CNID</name>
<reference evidence="12" key="1">
    <citation type="submission" date="2023-01" db="EMBL/GenBank/DDBJ databases">
        <title>Genome assembly of the deep-sea coral Lophelia pertusa.</title>
        <authorList>
            <person name="Herrera S."/>
            <person name="Cordes E."/>
        </authorList>
    </citation>
    <scope>NUCLEOTIDE SEQUENCE</scope>
    <source>
        <strain evidence="12">USNM1676648</strain>
        <tissue evidence="12">Polyp</tissue>
    </source>
</reference>
<dbReference type="SUPFAM" id="SSF48371">
    <property type="entry name" value="ARM repeat"/>
    <property type="match status" value="3"/>
</dbReference>
<evidence type="ECO:0000256" key="10">
    <source>
        <dbReference type="SAM" id="MobiDB-lite"/>
    </source>
</evidence>
<dbReference type="GO" id="GO:0000339">
    <property type="term" value="F:RNA cap binding"/>
    <property type="evidence" value="ECO:0007669"/>
    <property type="project" value="InterPro"/>
</dbReference>
<dbReference type="GO" id="GO:0008380">
    <property type="term" value="P:RNA splicing"/>
    <property type="evidence" value="ECO:0007669"/>
    <property type="project" value="UniProtKB-KW"/>
</dbReference>
<dbReference type="InterPro" id="IPR015172">
    <property type="entry name" value="MIF4G-like_typ-1"/>
</dbReference>
<evidence type="ECO:0000256" key="6">
    <source>
        <dbReference type="ARBA" id="ARBA00023158"/>
    </source>
</evidence>
<dbReference type="FunFam" id="1.25.40.180:FF:000010">
    <property type="entry name" value="Nuclear cap-binding protein subunit 1"/>
    <property type="match status" value="1"/>
</dbReference>
<dbReference type="Pfam" id="PF02854">
    <property type="entry name" value="MIF4G"/>
    <property type="match status" value="1"/>
</dbReference>
<dbReference type="GO" id="GO:0000184">
    <property type="term" value="P:nuclear-transcribed mRNA catabolic process, nonsense-mediated decay"/>
    <property type="evidence" value="ECO:0007669"/>
    <property type="project" value="TreeGrafter"/>
</dbReference>
<dbReference type="AlphaFoldDB" id="A0A9W9ZWX6"/>
<keyword evidence="8" id="KW-0539">Nucleus</keyword>
<comment type="caution">
    <text evidence="12">The sequence shown here is derived from an EMBL/GenBank/DDBJ whole genome shotgun (WGS) entry which is preliminary data.</text>
</comment>
<dbReference type="PANTHER" id="PTHR12412:SF2">
    <property type="entry name" value="NUCLEAR CAP-BINDING PROTEIN SUBUNIT 1"/>
    <property type="match status" value="1"/>
</dbReference>
<keyword evidence="7" id="KW-0508">mRNA splicing</keyword>
<dbReference type="GO" id="GO:0005634">
    <property type="term" value="C:nucleus"/>
    <property type="evidence" value="ECO:0007669"/>
    <property type="project" value="UniProtKB-SubCell"/>
</dbReference>
<organism evidence="12 13">
    <name type="scientific">Desmophyllum pertusum</name>
    <dbReference type="NCBI Taxonomy" id="174260"/>
    <lineage>
        <taxon>Eukaryota</taxon>
        <taxon>Metazoa</taxon>
        <taxon>Cnidaria</taxon>
        <taxon>Anthozoa</taxon>
        <taxon>Hexacorallia</taxon>
        <taxon>Scleractinia</taxon>
        <taxon>Caryophylliina</taxon>
        <taxon>Caryophylliidae</taxon>
        <taxon>Desmophyllum</taxon>
    </lineage>
</organism>
<evidence type="ECO:0000313" key="13">
    <source>
        <dbReference type="Proteomes" id="UP001163046"/>
    </source>
</evidence>
<dbReference type="GO" id="GO:0031053">
    <property type="term" value="P:primary miRNA processing"/>
    <property type="evidence" value="ECO:0007669"/>
    <property type="project" value="UniProtKB-ARBA"/>
</dbReference>
<dbReference type="Pfam" id="PF09088">
    <property type="entry name" value="MIF4G_like"/>
    <property type="match status" value="1"/>
</dbReference>
<accession>A0A9W9ZWX6</accession>
<evidence type="ECO:0000256" key="4">
    <source>
        <dbReference type="ARBA" id="ARBA00022664"/>
    </source>
</evidence>
<dbReference type="InterPro" id="IPR003890">
    <property type="entry name" value="MIF4G-like_typ-3"/>
</dbReference>
<evidence type="ECO:0000256" key="9">
    <source>
        <dbReference type="ARBA" id="ARBA00030965"/>
    </source>
</evidence>
<protein>
    <recommendedName>
        <fullName evidence="3">Nuclear cap-binding protein subunit 1</fullName>
    </recommendedName>
    <alternativeName>
        <fullName evidence="9">80 kDa nuclear cap-binding protein</fullName>
    </alternativeName>
</protein>
<keyword evidence="6" id="KW-0943">RNA-mediated gene silencing</keyword>